<dbReference type="InterPro" id="IPR006638">
    <property type="entry name" value="Elp3/MiaA/NifB-like_rSAM"/>
</dbReference>
<accession>A0ABT4RNY8</accession>
<keyword evidence="4" id="KW-0411">Iron-sulfur</keyword>
<evidence type="ECO:0000313" key="7">
    <source>
        <dbReference type="Proteomes" id="UP001147700"/>
    </source>
</evidence>
<evidence type="ECO:0000259" key="5">
    <source>
        <dbReference type="PROSITE" id="PS51918"/>
    </source>
</evidence>
<dbReference type="InterPro" id="IPR007197">
    <property type="entry name" value="rSAM"/>
</dbReference>
<reference evidence="6" key="1">
    <citation type="submission" date="2022-10" db="EMBL/GenBank/DDBJ databases">
        <title>The WGS of Solirubrobacter sp. CPCC 204708.</title>
        <authorList>
            <person name="Jiang Z."/>
        </authorList>
    </citation>
    <scope>NUCLEOTIDE SEQUENCE</scope>
    <source>
        <strain evidence="6">CPCC 204708</strain>
    </source>
</reference>
<gene>
    <name evidence="6" type="ORF">OJ962_21675</name>
</gene>
<sequence length="389" mass="42270">MTFTALELLKLRLLADGVRLGEDAAAAWHERFEGPLTLAEYATTSGISVALPGELYVNAPLSAGEALPQLRYDEGFVIVADGEVVPVEVVPVPSFHTRTQTDGYDGTVQPYTNYGVTHTDRCRVSPIGGCAWKCKFCDLPYEWGYRKKHPENLLNVILAAQDDPQAPARHVLVSGGTPRAPVPARPGRPAQDDEAWIDDVFAYLAEHSPLPVDVMLPPRRDLAHAEKLRRMGINMLSVNLEVSDPERTKVLAPAKAKVGREHTLNYIERAVEAFDVGFVQSLVVFGAAIEPLESTLRGVRDLAQRGCIPVLSPFRPHHLTPLADAPPASFEEIVEVLARSIEICEQAGTGVLPGPRCVACHHNTATLPDGSEFYAGAQDDLTARPCPVS</sequence>
<name>A0ABT4RNY8_9ACTN</name>
<keyword evidence="3" id="KW-0408">Iron</keyword>
<keyword evidence="2" id="KW-0479">Metal-binding</keyword>
<organism evidence="6 7">
    <name type="scientific">Solirubrobacter deserti</name>
    <dbReference type="NCBI Taxonomy" id="2282478"/>
    <lineage>
        <taxon>Bacteria</taxon>
        <taxon>Bacillati</taxon>
        <taxon>Actinomycetota</taxon>
        <taxon>Thermoleophilia</taxon>
        <taxon>Solirubrobacterales</taxon>
        <taxon>Solirubrobacteraceae</taxon>
        <taxon>Solirubrobacter</taxon>
    </lineage>
</organism>
<keyword evidence="1" id="KW-0949">S-adenosyl-L-methionine</keyword>
<evidence type="ECO:0000256" key="3">
    <source>
        <dbReference type="ARBA" id="ARBA00023004"/>
    </source>
</evidence>
<evidence type="ECO:0000256" key="1">
    <source>
        <dbReference type="ARBA" id="ARBA00022691"/>
    </source>
</evidence>
<evidence type="ECO:0000256" key="2">
    <source>
        <dbReference type="ARBA" id="ARBA00022723"/>
    </source>
</evidence>
<evidence type="ECO:0000256" key="4">
    <source>
        <dbReference type="ARBA" id="ARBA00023014"/>
    </source>
</evidence>
<dbReference type="Proteomes" id="UP001147700">
    <property type="component" value="Unassembled WGS sequence"/>
</dbReference>
<dbReference type="RefSeq" id="WP_202955954.1">
    <property type="nucleotide sequence ID" value="NZ_JAPCID010000033.1"/>
</dbReference>
<protein>
    <submittedName>
        <fullName evidence="6">Radical SAM protein</fullName>
    </submittedName>
</protein>
<dbReference type="EMBL" id="JAPCID010000033">
    <property type="protein sequence ID" value="MDA0140128.1"/>
    <property type="molecule type" value="Genomic_DNA"/>
</dbReference>
<proteinExistence type="predicted"/>
<dbReference type="InterPro" id="IPR058240">
    <property type="entry name" value="rSAM_sf"/>
</dbReference>
<dbReference type="PROSITE" id="PS51918">
    <property type="entry name" value="RADICAL_SAM"/>
    <property type="match status" value="1"/>
</dbReference>
<dbReference type="CDD" id="cd01335">
    <property type="entry name" value="Radical_SAM"/>
    <property type="match status" value="1"/>
</dbReference>
<dbReference type="SMART" id="SM00729">
    <property type="entry name" value="Elp3"/>
    <property type="match status" value="1"/>
</dbReference>
<comment type="caution">
    <text evidence="6">The sequence shown here is derived from an EMBL/GenBank/DDBJ whole genome shotgun (WGS) entry which is preliminary data.</text>
</comment>
<evidence type="ECO:0000313" key="6">
    <source>
        <dbReference type="EMBL" id="MDA0140128.1"/>
    </source>
</evidence>
<dbReference type="SUPFAM" id="SSF102114">
    <property type="entry name" value="Radical SAM enzymes"/>
    <property type="match status" value="1"/>
</dbReference>
<feature type="domain" description="Radical SAM core" evidence="5">
    <location>
        <begin position="114"/>
        <end position="356"/>
    </location>
</feature>
<dbReference type="Pfam" id="PF04055">
    <property type="entry name" value="Radical_SAM"/>
    <property type="match status" value="1"/>
</dbReference>
<dbReference type="InterPro" id="IPR013785">
    <property type="entry name" value="Aldolase_TIM"/>
</dbReference>
<keyword evidence="7" id="KW-1185">Reference proteome</keyword>
<dbReference type="SFLD" id="SFLDS00029">
    <property type="entry name" value="Radical_SAM"/>
    <property type="match status" value="1"/>
</dbReference>
<dbReference type="Gene3D" id="3.20.20.70">
    <property type="entry name" value="Aldolase class I"/>
    <property type="match status" value="1"/>
</dbReference>